<dbReference type="PANTHER" id="PTHR16305:SF28">
    <property type="entry name" value="GUANYLATE CYCLASE DOMAIN-CONTAINING PROTEIN"/>
    <property type="match status" value="1"/>
</dbReference>
<protein>
    <submittedName>
        <fullName evidence="4">AAA family ATPase</fullName>
    </submittedName>
</protein>
<accession>A0ABS6UUA9</accession>
<evidence type="ECO:0000256" key="2">
    <source>
        <dbReference type="ARBA" id="ARBA00022840"/>
    </source>
</evidence>
<dbReference type="CDD" id="cd06170">
    <property type="entry name" value="LuxR_C_like"/>
    <property type="match status" value="1"/>
</dbReference>
<sequence length="911" mass="94224">MEPRFVGRAAELDELVARLDGALDGLAGVVLLVGEPGIGKSRLAAEFGRLASARAVPVLWGGCTDVPGAPAYWPWRRVLRSWPEELPGDVAPVAAGAAGDGPGDRFALADAVTGFLGAVASGTGLVVVLDDLQWADPASVALLAHVAREAAGARLLVVGTCRAGGAPAALPGDRIALRGLTAGEIGCALPGVPPGRAATIAGRAGGNPFLVGELVRAWRAGTPDDAVPAGVRDVVRARLDRLPPACRDLLVPAAVLGREIDLDLLGGVAGLPADRVLDDLAPAVADGVLERPAGRMVLRFSHDLVREAVLADADAGRVHARATAVLAPHADDPDVLPELAAHALAALPHGDRAAAVGWARRAGEQATARRAHEDAARFYDGALDASRGVLGPAGRLELLLATAEAQARCHDVTAAMAACRAAADLARHLGDAAALGRATLVLPGVSHAGWLDEVRGWCTDALAGLPDVDDPLRCRLLAQFAHSTVFAVDPAVMSRASAQALAMAERLDDPAALGDALRARQLARAGADGCAERLVLGGRLLAVAQRTGDPADELWGHLWRFDALLQAGRVADAEAELDRVEPVVVRLRRPLARLHLLRGRFALAFGRGRFGEAVRLNDEALDLVRRGGDDGAVATALVLRIILARCTGESPGDLAWFHASPELHSPFAALGCAAYARWLLDGGRPDEARTWYAGLPQAGSPRIPSFIALPLESWRAELATDLGDAATAEVSHRLLLPHADLHVVGGAGAITTHGSVRGPLGVAALGAGRPDVAVRHLEGAVAANDAAGLVPWAAQARYRLAVALRQRGRGGDADAASAAARAAGEAAGRIGMAPLRAAAAELAAGLRDGGVLSPRETEIARLVGQGLTNRQIAATAHISERTVETHVQHVLAKLGFSGRSQIAAWVVRHEQ</sequence>
<dbReference type="Pfam" id="PF13191">
    <property type="entry name" value="AAA_16"/>
    <property type="match status" value="1"/>
</dbReference>
<dbReference type="Pfam" id="PF00196">
    <property type="entry name" value="GerE"/>
    <property type="match status" value="1"/>
</dbReference>
<name>A0ABS6UUA9_9PSEU</name>
<comment type="caution">
    <text evidence="4">The sequence shown here is derived from an EMBL/GenBank/DDBJ whole genome shotgun (WGS) entry which is preliminary data.</text>
</comment>
<evidence type="ECO:0000313" key="4">
    <source>
        <dbReference type="EMBL" id="MBW0135848.1"/>
    </source>
</evidence>
<keyword evidence="2" id="KW-0067">ATP-binding</keyword>
<keyword evidence="1" id="KW-0547">Nucleotide-binding</keyword>
<organism evidence="4 5">
    <name type="scientific">Pseudonocardia abyssalis</name>
    <dbReference type="NCBI Taxonomy" id="2792008"/>
    <lineage>
        <taxon>Bacteria</taxon>
        <taxon>Bacillati</taxon>
        <taxon>Actinomycetota</taxon>
        <taxon>Actinomycetes</taxon>
        <taxon>Pseudonocardiales</taxon>
        <taxon>Pseudonocardiaceae</taxon>
        <taxon>Pseudonocardia</taxon>
    </lineage>
</organism>
<proteinExistence type="predicted"/>
<dbReference type="RefSeq" id="WP_218603204.1">
    <property type="nucleotide sequence ID" value="NZ_JADQDJ010000112.1"/>
</dbReference>
<dbReference type="PANTHER" id="PTHR16305">
    <property type="entry name" value="TESTICULAR SOLUBLE ADENYLYL CYCLASE"/>
    <property type="match status" value="1"/>
</dbReference>
<reference evidence="4 5" key="1">
    <citation type="submission" date="2020-11" db="EMBL/GenBank/DDBJ databases">
        <title>Pseudonocardia abyssalis sp. nov. and Pseudonocardia oceani sp. nov., description and phylogenomic analysis of two novel actinomycetes isolated from the deep Southern Ocean.</title>
        <authorList>
            <person name="Parra J."/>
        </authorList>
    </citation>
    <scope>NUCLEOTIDE SEQUENCE [LARGE SCALE GENOMIC DNA]</scope>
    <source>
        <strain evidence="4 5">KRD-168</strain>
    </source>
</reference>
<dbReference type="InterPro" id="IPR000792">
    <property type="entry name" value="Tscrpt_reg_LuxR_C"/>
</dbReference>
<dbReference type="PROSITE" id="PS50043">
    <property type="entry name" value="HTH_LUXR_2"/>
    <property type="match status" value="1"/>
</dbReference>
<evidence type="ECO:0000259" key="3">
    <source>
        <dbReference type="PROSITE" id="PS50043"/>
    </source>
</evidence>
<feature type="domain" description="HTH luxR-type" evidence="3">
    <location>
        <begin position="845"/>
        <end position="910"/>
    </location>
</feature>
<keyword evidence="5" id="KW-1185">Reference proteome</keyword>
<dbReference type="InterPro" id="IPR041664">
    <property type="entry name" value="AAA_16"/>
</dbReference>
<dbReference type="SMART" id="SM00421">
    <property type="entry name" value="HTH_LUXR"/>
    <property type="match status" value="1"/>
</dbReference>
<dbReference type="Proteomes" id="UP000694287">
    <property type="component" value="Unassembled WGS sequence"/>
</dbReference>
<evidence type="ECO:0000256" key="1">
    <source>
        <dbReference type="ARBA" id="ARBA00022741"/>
    </source>
</evidence>
<gene>
    <name evidence="4" type="ORF">I4I81_16510</name>
</gene>
<dbReference type="EMBL" id="JADQDK010000001">
    <property type="protein sequence ID" value="MBW0135848.1"/>
    <property type="molecule type" value="Genomic_DNA"/>
</dbReference>
<evidence type="ECO:0000313" key="5">
    <source>
        <dbReference type="Proteomes" id="UP000694287"/>
    </source>
</evidence>